<protein>
    <submittedName>
        <fullName evidence="2">Uncharacterized protein</fullName>
    </submittedName>
</protein>
<dbReference type="RefSeq" id="WP_181410519.1">
    <property type="nucleotide sequence ID" value="NZ_BJNF01000089.1"/>
</dbReference>
<dbReference type="AlphaFoldDB" id="A0A4Y3WDZ9"/>
<evidence type="ECO:0000313" key="2">
    <source>
        <dbReference type="EMBL" id="GEC17114.1"/>
    </source>
</evidence>
<dbReference type="EMBL" id="BJNF01000089">
    <property type="protein sequence ID" value="GEC17114.1"/>
    <property type="molecule type" value="Genomic_DNA"/>
</dbReference>
<sequence length="53" mass="5428">MPAYFSPAGFGPRYTDLAATAAPLGTAILTLGVGLIAQHDESRDLIARAIAQG</sequence>
<comment type="caution">
    <text evidence="2">The sequence shown here is derived from an EMBL/GenBank/DDBJ whole genome shotgun (WGS) entry which is preliminary data.</text>
</comment>
<name>A0A4Y3WDZ9_NITWI</name>
<gene>
    <name evidence="2" type="ORF">NWI01_30060</name>
</gene>
<reference evidence="2 3" key="1">
    <citation type="submission" date="2019-06" db="EMBL/GenBank/DDBJ databases">
        <title>Whole genome shotgun sequence of Nitrobacter winogradskyi NBRC 14297.</title>
        <authorList>
            <person name="Hosoyama A."/>
            <person name="Uohara A."/>
            <person name="Ohji S."/>
            <person name="Ichikawa N."/>
        </authorList>
    </citation>
    <scope>NUCLEOTIDE SEQUENCE [LARGE SCALE GENOMIC DNA]</scope>
    <source>
        <strain evidence="2 3">NBRC 14297</strain>
    </source>
</reference>
<feature type="transmembrane region" description="Helical" evidence="1">
    <location>
        <begin position="17"/>
        <end position="37"/>
    </location>
</feature>
<proteinExistence type="predicted"/>
<dbReference type="Proteomes" id="UP000318825">
    <property type="component" value="Unassembled WGS sequence"/>
</dbReference>
<evidence type="ECO:0000256" key="1">
    <source>
        <dbReference type="SAM" id="Phobius"/>
    </source>
</evidence>
<accession>A0A4Y3WDZ9</accession>
<keyword evidence="1" id="KW-0812">Transmembrane</keyword>
<keyword evidence="1" id="KW-0472">Membrane</keyword>
<evidence type="ECO:0000313" key="3">
    <source>
        <dbReference type="Proteomes" id="UP000318825"/>
    </source>
</evidence>
<organism evidence="2 3">
    <name type="scientific">Nitrobacter winogradskyi</name>
    <name type="common">Nitrobacter agilis</name>
    <dbReference type="NCBI Taxonomy" id="913"/>
    <lineage>
        <taxon>Bacteria</taxon>
        <taxon>Pseudomonadati</taxon>
        <taxon>Pseudomonadota</taxon>
        <taxon>Alphaproteobacteria</taxon>
        <taxon>Hyphomicrobiales</taxon>
        <taxon>Nitrobacteraceae</taxon>
        <taxon>Nitrobacter</taxon>
    </lineage>
</organism>
<keyword evidence="1" id="KW-1133">Transmembrane helix</keyword>